<gene>
    <name evidence="1" type="ORF">K503DRAFT_256098</name>
</gene>
<reference evidence="1 2" key="1">
    <citation type="submission" date="2016-06" db="EMBL/GenBank/DDBJ databases">
        <title>Comparative genomics of the ectomycorrhizal sister species Rhizopogon vinicolor and Rhizopogon vesiculosus (Basidiomycota: Boletales) reveals a divergence of the mating type B locus.</title>
        <authorList>
            <consortium name="DOE Joint Genome Institute"/>
            <person name="Mujic A.B."/>
            <person name="Kuo A."/>
            <person name="Tritt A."/>
            <person name="Lipzen A."/>
            <person name="Chen C."/>
            <person name="Johnson J."/>
            <person name="Sharma A."/>
            <person name="Barry K."/>
            <person name="Grigoriev I.V."/>
            <person name="Spatafora J.W."/>
        </authorList>
    </citation>
    <scope>NUCLEOTIDE SEQUENCE [LARGE SCALE GENOMIC DNA]</scope>
    <source>
        <strain evidence="1 2">AM-OR11-026</strain>
    </source>
</reference>
<name>A0A1B7MWW3_9AGAM</name>
<evidence type="ECO:0000313" key="1">
    <source>
        <dbReference type="EMBL" id="OAX37096.1"/>
    </source>
</evidence>
<proteinExistence type="predicted"/>
<dbReference type="AlphaFoldDB" id="A0A1B7MWW3"/>
<protein>
    <submittedName>
        <fullName evidence="1">Uncharacterized protein</fullName>
    </submittedName>
</protein>
<dbReference type="Proteomes" id="UP000092154">
    <property type="component" value="Unassembled WGS sequence"/>
</dbReference>
<dbReference type="EMBL" id="KV448372">
    <property type="protein sequence ID" value="OAX37096.1"/>
    <property type="molecule type" value="Genomic_DNA"/>
</dbReference>
<dbReference type="InParanoid" id="A0A1B7MWW3"/>
<evidence type="ECO:0000313" key="2">
    <source>
        <dbReference type="Proteomes" id="UP000092154"/>
    </source>
</evidence>
<keyword evidence="2" id="KW-1185">Reference proteome</keyword>
<sequence length="92" mass="10298">MSFLTLPRREIWGNSQHSKVVIKPLQMRSVTRLPLQTVKSLMLILMTTIMDTHQLGIGPSNTVNTKSRPSPATVWKPTIFGKLSTISPKKVT</sequence>
<accession>A0A1B7MWW3</accession>
<organism evidence="1 2">
    <name type="scientific">Rhizopogon vinicolor AM-OR11-026</name>
    <dbReference type="NCBI Taxonomy" id="1314800"/>
    <lineage>
        <taxon>Eukaryota</taxon>
        <taxon>Fungi</taxon>
        <taxon>Dikarya</taxon>
        <taxon>Basidiomycota</taxon>
        <taxon>Agaricomycotina</taxon>
        <taxon>Agaricomycetes</taxon>
        <taxon>Agaricomycetidae</taxon>
        <taxon>Boletales</taxon>
        <taxon>Suillineae</taxon>
        <taxon>Rhizopogonaceae</taxon>
        <taxon>Rhizopogon</taxon>
    </lineage>
</organism>